<keyword evidence="3" id="KW-1185">Reference proteome</keyword>
<dbReference type="Proteomes" id="UP000019116">
    <property type="component" value="Chromosome 2B"/>
</dbReference>
<dbReference type="Gramene" id="TraesCAD_scaffold_124865_01G000100.1">
    <property type="protein sequence ID" value="TraesCAD_scaffold_124865_01G000100.1"/>
    <property type="gene ID" value="TraesCAD_scaffold_124865_01G000100"/>
</dbReference>
<dbReference type="Gramene" id="TraesCLE_scaffold_006858_01G000200.1">
    <property type="protein sequence ID" value="TraesCLE_scaffold_006858_01G000200.1"/>
    <property type="gene ID" value="TraesCLE_scaffold_006858_01G000200"/>
</dbReference>
<evidence type="ECO:0000256" key="1">
    <source>
        <dbReference type="SAM" id="Phobius"/>
    </source>
</evidence>
<dbReference type="Gramene" id="TraesWEE_scaffold_020214_01G000300.1">
    <property type="protein sequence ID" value="TraesWEE_scaffold_020214_01G000300.1"/>
    <property type="gene ID" value="TraesWEE_scaffold_020214_01G000300"/>
</dbReference>
<sequence length="69" mass="7068">MVRMLDLAAAKGFAAPGNVIGLAFVFVAVVAVVAIAVFSCSDGADESDARRKKKRRAQPVVIVYGGGGC</sequence>
<reference evidence="2" key="2">
    <citation type="submission" date="2018-10" db="UniProtKB">
        <authorList>
            <consortium name="EnsemblPlants"/>
        </authorList>
    </citation>
    <scope>IDENTIFICATION</scope>
</reference>
<protein>
    <submittedName>
        <fullName evidence="2">Uncharacterized protein</fullName>
    </submittedName>
</protein>
<proteinExistence type="predicted"/>
<dbReference type="EnsemblPlants" id="TraesCS2B02G533500.1">
    <property type="protein sequence ID" value="TraesCS2B02G533500.1.cds1"/>
    <property type="gene ID" value="TraesCS2B02G533500"/>
</dbReference>
<accession>A0A3B6CEK3</accession>
<dbReference type="Gramene" id="TraesCS2B03G1337200.1">
    <property type="protein sequence ID" value="TraesCS2B03G1337200.1.CDS1"/>
    <property type="gene ID" value="TraesCS2B03G1337200"/>
</dbReference>
<reference evidence="2" key="1">
    <citation type="submission" date="2018-08" db="EMBL/GenBank/DDBJ databases">
        <authorList>
            <person name="Rossello M."/>
        </authorList>
    </citation>
    <scope>NUCLEOTIDE SEQUENCE [LARGE SCALE GENOMIC DNA]</scope>
    <source>
        <strain evidence="2">cv. Chinese Spring</strain>
    </source>
</reference>
<name>A0A3B6CEK3_WHEAT</name>
<evidence type="ECO:0000313" key="3">
    <source>
        <dbReference type="Proteomes" id="UP000019116"/>
    </source>
</evidence>
<dbReference type="SMR" id="A0A3B6CEK3"/>
<feature type="transmembrane region" description="Helical" evidence="1">
    <location>
        <begin position="20"/>
        <end position="44"/>
    </location>
</feature>
<evidence type="ECO:0000313" key="2">
    <source>
        <dbReference type="EnsemblPlants" id="TraesCS2B02G533500.1.cds1"/>
    </source>
</evidence>
<keyword evidence="1" id="KW-1133">Transmembrane helix</keyword>
<keyword evidence="1" id="KW-0812">Transmembrane</keyword>
<dbReference type="Gramene" id="TraesROB_scaffold_017307_01G000100.1">
    <property type="protein sequence ID" value="TraesROB_scaffold_017307_01G000100.1"/>
    <property type="gene ID" value="TraesROB_scaffold_017307_01G000100"/>
</dbReference>
<dbReference type="Gramene" id="TraesCS2B02G533500.1">
    <property type="protein sequence ID" value="TraesCS2B02G533500.1.cds1"/>
    <property type="gene ID" value="TraesCS2B02G533500"/>
</dbReference>
<organism evidence="2">
    <name type="scientific">Triticum aestivum</name>
    <name type="common">Wheat</name>
    <dbReference type="NCBI Taxonomy" id="4565"/>
    <lineage>
        <taxon>Eukaryota</taxon>
        <taxon>Viridiplantae</taxon>
        <taxon>Streptophyta</taxon>
        <taxon>Embryophyta</taxon>
        <taxon>Tracheophyta</taxon>
        <taxon>Spermatophyta</taxon>
        <taxon>Magnoliopsida</taxon>
        <taxon>Liliopsida</taxon>
        <taxon>Poales</taxon>
        <taxon>Poaceae</taxon>
        <taxon>BOP clade</taxon>
        <taxon>Pooideae</taxon>
        <taxon>Triticodae</taxon>
        <taxon>Triticeae</taxon>
        <taxon>Triticinae</taxon>
        <taxon>Triticum</taxon>
    </lineage>
</organism>
<dbReference type="AlphaFoldDB" id="A0A3B6CEK3"/>
<keyword evidence="1" id="KW-0472">Membrane</keyword>